<dbReference type="EMBL" id="LT598482">
    <property type="protein sequence ID" value="SCU86105.1"/>
    <property type="molecule type" value="Genomic_DNA"/>
</dbReference>
<protein>
    <recommendedName>
        <fullName evidence="6">AP complex subunit sigma</fullName>
    </recommendedName>
</protein>
<organism evidence="8 9">
    <name type="scientific">Lachancea meyersii CBS 8951</name>
    <dbReference type="NCBI Taxonomy" id="1266667"/>
    <lineage>
        <taxon>Eukaryota</taxon>
        <taxon>Fungi</taxon>
        <taxon>Dikarya</taxon>
        <taxon>Ascomycota</taxon>
        <taxon>Saccharomycotina</taxon>
        <taxon>Saccharomycetes</taxon>
        <taxon>Saccharomycetales</taxon>
        <taxon>Saccharomycetaceae</taxon>
        <taxon>Lachancea</taxon>
    </lineage>
</organism>
<reference evidence="9" key="1">
    <citation type="submission" date="2016-03" db="EMBL/GenBank/DDBJ databases">
        <authorList>
            <person name="Devillers Hugo."/>
        </authorList>
    </citation>
    <scope>NUCLEOTIDE SEQUENCE [LARGE SCALE GENOMIC DNA]</scope>
</reference>
<dbReference type="OrthoDB" id="371463at2759"/>
<evidence type="ECO:0000256" key="6">
    <source>
        <dbReference type="PIRNR" id="PIRNR015588"/>
    </source>
</evidence>
<dbReference type="GO" id="GO:0030117">
    <property type="term" value="C:membrane coat"/>
    <property type="evidence" value="ECO:0007669"/>
    <property type="project" value="InterPro"/>
</dbReference>
<dbReference type="InterPro" id="IPR000804">
    <property type="entry name" value="Clathrin_sm-chain_CS"/>
</dbReference>
<evidence type="ECO:0000256" key="3">
    <source>
        <dbReference type="ARBA" id="ARBA00022448"/>
    </source>
</evidence>
<dbReference type="InterPro" id="IPR022775">
    <property type="entry name" value="AP_mu_sigma_su"/>
</dbReference>
<dbReference type="Proteomes" id="UP000191144">
    <property type="component" value="Chromosome D"/>
</dbReference>
<dbReference type="GO" id="GO:0006886">
    <property type="term" value="P:intracellular protein transport"/>
    <property type="evidence" value="ECO:0007669"/>
    <property type="project" value="UniProtKB-UniRule"/>
</dbReference>
<name>A0A1G4J8C8_9SACH</name>
<keyword evidence="4 6" id="KW-0653">Protein transport</keyword>
<dbReference type="Pfam" id="PF01217">
    <property type="entry name" value="Clat_adaptor_s"/>
    <property type="match status" value="1"/>
</dbReference>
<evidence type="ECO:0000259" key="7">
    <source>
        <dbReference type="Pfam" id="PF01217"/>
    </source>
</evidence>
<evidence type="ECO:0000256" key="4">
    <source>
        <dbReference type="ARBA" id="ARBA00022927"/>
    </source>
</evidence>
<dbReference type="PROSITE" id="PS00989">
    <property type="entry name" value="CLAT_ADAPTOR_S"/>
    <property type="match status" value="1"/>
</dbReference>
<dbReference type="GO" id="GO:0012505">
    <property type="term" value="C:endomembrane system"/>
    <property type="evidence" value="ECO:0007669"/>
    <property type="project" value="UniProtKB-SubCell"/>
</dbReference>
<dbReference type="GO" id="GO:0016192">
    <property type="term" value="P:vesicle-mediated transport"/>
    <property type="evidence" value="ECO:0007669"/>
    <property type="project" value="InterPro"/>
</dbReference>
<proteinExistence type="inferred from homology"/>
<dbReference type="AlphaFoldDB" id="A0A1G4J8C8"/>
<keyword evidence="3 6" id="KW-0813">Transport</keyword>
<accession>A0A1G4J8C8</accession>
<dbReference type="FunFam" id="3.30.450.60:FF:000010">
    <property type="entry name" value="AP complex subunit sigma"/>
    <property type="match status" value="1"/>
</dbReference>
<keyword evidence="9" id="KW-1185">Reference proteome</keyword>
<dbReference type="InterPro" id="IPR016635">
    <property type="entry name" value="AP_complex_ssu"/>
</dbReference>
<dbReference type="PIRSF" id="PIRSF015588">
    <property type="entry name" value="AP_complex_sigma"/>
    <property type="match status" value="1"/>
</dbReference>
<sequence>MAIKFIMCLNKQGALRLIRLFEPFSGDAVNHQSTIAQIYKLISSRDHRHQSNFVEFSDSTKLVYKRYAGLYFVLGVEPEDEELIYLSHIHLFVEVLDAFFGNVCELDLVFNFQKAYMILDEILIGGEIQETSKEVLLERVNYLDRLS</sequence>
<evidence type="ECO:0000256" key="1">
    <source>
        <dbReference type="ARBA" id="ARBA00004308"/>
    </source>
</evidence>
<comment type="similarity">
    <text evidence="2 6">Belongs to the adaptor complexes small subunit family.</text>
</comment>
<dbReference type="InterPro" id="IPR011012">
    <property type="entry name" value="Longin-like_dom_sf"/>
</dbReference>
<comment type="subcellular location">
    <subcellularLocation>
        <location evidence="1">Endomembrane system</location>
    </subcellularLocation>
</comment>
<evidence type="ECO:0000313" key="8">
    <source>
        <dbReference type="EMBL" id="SCU86105.1"/>
    </source>
</evidence>
<feature type="domain" description="AP complex mu/sigma subunit" evidence="7">
    <location>
        <begin position="3"/>
        <end position="146"/>
    </location>
</feature>
<evidence type="ECO:0000313" key="9">
    <source>
        <dbReference type="Proteomes" id="UP000191144"/>
    </source>
</evidence>
<dbReference type="PANTHER" id="PTHR11753">
    <property type="entry name" value="ADAPTOR COMPLEXES SMALL SUBUNIT FAMILY"/>
    <property type="match status" value="1"/>
</dbReference>
<dbReference type="SUPFAM" id="SSF64356">
    <property type="entry name" value="SNARE-like"/>
    <property type="match status" value="1"/>
</dbReference>
<evidence type="ECO:0000256" key="2">
    <source>
        <dbReference type="ARBA" id="ARBA00006972"/>
    </source>
</evidence>
<dbReference type="Gene3D" id="3.30.450.60">
    <property type="match status" value="1"/>
</dbReference>
<keyword evidence="5 6" id="KW-0472">Membrane</keyword>
<gene>
    <name evidence="8" type="ORF">LAME_0D04522G</name>
</gene>
<evidence type="ECO:0000256" key="5">
    <source>
        <dbReference type="ARBA" id="ARBA00023136"/>
    </source>
</evidence>